<evidence type="ECO:0000256" key="2">
    <source>
        <dbReference type="SAM" id="Phobius"/>
    </source>
</evidence>
<feature type="domain" description="LEM" evidence="3">
    <location>
        <begin position="101"/>
        <end position="145"/>
    </location>
</feature>
<dbReference type="Gene3D" id="1.10.720.40">
    <property type="match status" value="1"/>
</dbReference>
<feature type="region of interest" description="Disordered" evidence="1">
    <location>
        <begin position="198"/>
        <end position="225"/>
    </location>
</feature>
<accession>A0A8C0UTS0</accession>
<reference evidence="4" key="2">
    <citation type="submission" date="2025-09" db="UniProtKB">
        <authorList>
            <consortium name="Ensembl"/>
        </authorList>
    </citation>
    <scope>IDENTIFICATION</scope>
</reference>
<sequence length="422" mass="47511">MLQALDGIRISSDKDLLIWVYCCKNIYIDLGVLLKKYLHYGEGGRLHHLTLANPGYCHNFILSTLSPHHRLTENILSLISPSCSQKATKKTDKPRPEEKDDLDVTEMSNEDLQEQLMKYGVNPGPIVGRSIELQKSLLSLPVLSAPNSLYLSFSHTELRLEKREPLKARTKTTVALKQKRVVEHNQTYSQDEVSETVWTSGSSKSGPLQAFSRESTRVSRRTPRKRVEATAQLPVDDAVISESTPINETILAASNETLVGNRVPGNFKHAAPTLSVSELSDMPRRTPKKPLMTAEVLERTTEERRIERDILKEMFPYEVSTPTGISASCRRPIKGAASRPLEHSDFILEESYSKYAQKYGTSADTKSEKPAVKKQRPVPLWIKVFLFVVVSVFMFLVYQSMETNQGNPFSKYMNIVTQGSAK</sequence>
<keyword evidence="2" id="KW-0812">Transmembrane</keyword>
<dbReference type="PANTHER" id="PTHR12019">
    <property type="entry name" value="LAMINA-ASSOCIATED POLYPEPTIDE THYMOPOIETIN"/>
    <property type="match status" value="1"/>
</dbReference>
<evidence type="ECO:0000256" key="1">
    <source>
        <dbReference type="SAM" id="MobiDB-lite"/>
    </source>
</evidence>
<organism evidence="4 5">
    <name type="scientific">Cyanistes caeruleus</name>
    <name type="common">Eurasian blue tit</name>
    <name type="synonym">Parus caeruleus</name>
    <dbReference type="NCBI Taxonomy" id="156563"/>
    <lineage>
        <taxon>Eukaryota</taxon>
        <taxon>Metazoa</taxon>
        <taxon>Chordata</taxon>
        <taxon>Craniata</taxon>
        <taxon>Vertebrata</taxon>
        <taxon>Euteleostomi</taxon>
        <taxon>Archelosauria</taxon>
        <taxon>Archosauria</taxon>
        <taxon>Dinosauria</taxon>
        <taxon>Saurischia</taxon>
        <taxon>Theropoda</taxon>
        <taxon>Coelurosauria</taxon>
        <taxon>Aves</taxon>
        <taxon>Neognathae</taxon>
        <taxon>Neoaves</taxon>
        <taxon>Telluraves</taxon>
        <taxon>Australaves</taxon>
        <taxon>Passeriformes</taxon>
        <taxon>Paridae</taxon>
        <taxon>Cyanistes</taxon>
    </lineage>
</organism>
<dbReference type="InterPro" id="IPR051656">
    <property type="entry name" value="LEM_domain"/>
</dbReference>
<dbReference type="SUPFAM" id="SSF63451">
    <property type="entry name" value="LEM domain"/>
    <property type="match status" value="1"/>
</dbReference>
<dbReference type="PANTHER" id="PTHR12019:SF9">
    <property type="entry name" value="THYMOPOIETIN"/>
    <property type="match status" value="1"/>
</dbReference>
<dbReference type="Proteomes" id="UP000694410">
    <property type="component" value="Unplaced"/>
</dbReference>
<reference evidence="4" key="1">
    <citation type="submission" date="2025-08" db="UniProtKB">
        <authorList>
            <consortium name="Ensembl"/>
        </authorList>
    </citation>
    <scope>IDENTIFICATION</scope>
</reference>
<dbReference type="AlphaFoldDB" id="A0A8C0UTS0"/>
<keyword evidence="5" id="KW-1185">Reference proteome</keyword>
<feature type="transmembrane region" description="Helical" evidence="2">
    <location>
        <begin position="380"/>
        <end position="398"/>
    </location>
</feature>
<evidence type="ECO:0000259" key="3">
    <source>
        <dbReference type="PROSITE" id="PS50954"/>
    </source>
</evidence>
<dbReference type="PROSITE" id="PS50954">
    <property type="entry name" value="LEM"/>
    <property type="match status" value="1"/>
</dbReference>
<dbReference type="InterPro" id="IPR011015">
    <property type="entry name" value="LEM/LEM-like_dom_sf"/>
</dbReference>
<keyword evidence="2" id="KW-0472">Membrane</keyword>
<protein>
    <recommendedName>
        <fullName evidence="3">LEM domain-containing protein</fullName>
    </recommendedName>
</protein>
<name>A0A8C0UTS0_CYACU</name>
<evidence type="ECO:0000313" key="4">
    <source>
        <dbReference type="Ensembl" id="ENSCCEP00000012170.1"/>
    </source>
</evidence>
<dbReference type="Pfam" id="PF03020">
    <property type="entry name" value="LEM"/>
    <property type="match status" value="1"/>
</dbReference>
<evidence type="ECO:0000313" key="5">
    <source>
        <dbReference type="Proteomes" id="UP000694410"/>
    </source>
</evidence>
<dbReference type="Ensembl" id="ENSCCET00000018973.1">
    <property type="protein sequence ID" value="ENSCCEP00000012170.1"/>
    <property type="gene ID" value="ENSCCEG00000011789.1"/>
</dbReference>
<dbReference type="CDD" id="cd12940">
    <property type="entry name" value="LEM_LAP2_LEMD1"/>
    <property type="match status" value="1"/>
</dbReference>
<proteinExistence type="predicted"/>
<feature type="compositionally biased region" description="Basic and acidic residues" evidence="1">
    <location>
        <begin position="89"/>
        <end position="98"/>
    </location>
</feature>
<dbReference type="InterPro" id="IPR003887">
    <property type="entry name" value="LEM_dom"/>
</dbReference>
<keyword evidence="2" id="KW-1133">Transmembrane helix</keyword>
<feature type="region of interest" description="Disordered" evidence="1">
    <location>
        <begin position="85"/>
        <end position="105"/>
    </location>
</feature>